<accession>A0A9Q0B6H2</accession>
<gene>
    <name evidence="2" type="ORF">CABS02_00940</name>
</gene>
<feature type="compositionally biased region" description="Basic and acidic residues" evidence="1">
    <location>
        <begin position="20"/>
        <end position="34"/>
    </location>
</feature>
<organism evidence="2 3">
    <name type="scientific">Colletotrichum abscissum</name>
    <dbReference type="NCBI Taxonomy" id="1671311"/>
    <lineage>
        <taxon>Eukaryota</taxon>
        <taxon>Fungi</taxon>
        <taxon>Dikarya</taxon>
        <taxon>Ascomycota</taxon>
        <taxon>Pezizomycotina</taxon>
        <taxon>Sordariomycetes</taxon>
        <taxon>Hypocreomycetidae</taxon>
        <taxon>Glomerellales</taxon>
        <taxon>Glomerellaceae</taxon>
        <taxon>Colletotrichum</taxon>
        <taxon>Colletotrichum acutatum species complex</taxon>
    </lineage>
</organism>
<evidence type="ECO:0000256" key="1">
    <source>
        <dbReference type="SAM" id="MobiDB-lite"/>
    </source>
</evidence>
<dbReference type="Proteomes" id="UP001056436">
    <property type="component" value="Unassembled WGS sequence"/>
</dbReference>
<feature type="compositionally biased region" description="Basic and acidic residues" evidence="1">
    <location>
        <begin position="56"/>
        <end position="71"/>
    </location>
</feature>
<evidence type="ECO:0000313" key="2">
    <source>
        <dbReference type="EMBL" id="KAI3558900.1"/>
    </source>
</evidence>
<sequence>MGFIPPHMLKAKAASQNVSAEEREASRRTMEIDAARQAQRQGGEKGKASGGGSSTEGKDEQKKGGDEEKKQIHSRVPVPTNRSRPRFSHLTNPTRISRCENKSGGPLHRGSSRSRRGSLPASEFPRTEESHGRTGVLRRIALHIHPAKFTRGGSRPPAWLYGALLSSAQLPWSAPVRVDQKVVRLWHEPEHQTTIGRLALCPTIGTGPRIFASQ</sequence>
<proteinExistence type="predicted"/>
<comment type="caution">
    <text evidence="2">The sequence shown here is derived from an EMBL/GenBank/DDBJ whole genome shotgun (WGS) entry which is preliminary data.</text>
</comment>
<name>A0A9Q0B6H2_9PEZI</name>
<reference evidence="2" key="1">
    <citation type="submission" date="2019-01" db="EMBL/GenBank/DDBJ databases">
        <title>Colletotrichum abscissum LGMF1257.</title>
        <authorList>
            <person name="Baroncelli R."/>
        </authorList>
    </citation>
    <scope>NUCLEOTIDE SEQUENCE</scope>
    <source>
        <strain evidence="2">Ca142</strain>
    </source>
</reference>
<dbReference type="AlphaFoldDB" id="A0A9Q0B6H2"/>
<keyword evidence="3" id="KW-1185">Reference proteome</keyword>
<protein>
    <submittedName>
        <fullName evidence="2">Uncharacterized protein</fullName>
    </submittedName>
</protein>
<evidence type="ECO:0000313" key="3">
    <source>
        <dbReference type="Proteomes" id="UP001056436"/>
    </source>
</evidence>
<dbReference type="OrthoDB" id="4851647at2759"/>
<dbReference type="EMBL" id="SDAQ01000002">
    <property type="protein sequence ID" value="KAI3558900.1"/>
    <property type="molecule type" value="Genomic_DNA"/>
</dbReference>
<feature type="region of interest" description="Disordered" evidence="1">
    <location>
        <begin position="1"/>
        <end position="133"/>
    </location>
</feature>